<feature type="region of interest" description="Disordered" evidence="3">
    <location>
        <begin position="1129"/>
        <end position="1160"/>
    </location>
</feature>
<dbReference type="Gene3D" id="1.20.870.10">
    <property type="entry name" value="Son of sevenless (SoS) protein Chain: S domain 1"/>
    <property type="match status" value="1"/>
</dbReference>
<dbReference type="GO" id="GO:0046982">
    <property type="term" value="F:protein heterodimerization activity"/>
    <property type="evidence" value="ECO:0007669"/>
    <property type="project" value="InterPro"/>
</dbReference>
<dbReference type="SUPFAM" id="SSF50729">
    <property type="entry name" value="PH domain-like"/>
    <property type="match status" value="1"/>
</dbReference>
<evidence type="ECO:0000313" key="6">
    <source>
        <dbReference type="EMBL" id="TPP61608.1"/>
    </source>
</evidence>
<feature type="region of interest" description="Disordered" evidence="3">
    <location>
        <begin position="1997"/>
        <end position="2018"/>
    </location>
</feature>
<dbReference type="Proteomes" id="UP000316759">
    <property type="component" value="Unassembled WGS sequence"/>
</dbReference>
<dbReference type="InterPro" id="IPR023578">
    <property type="entry name" value="Ras_GEF_dom_sf"/>
</dbReference>
<feature type="compositionally biased region" description="Low complexity" evidence="3">
    <location>
        <begin position="2072"/>
        <end position="2088"/>
    </location>
</feature>
<dbReference type="GO" id="GO:0005085">
    <property type="term" value="F:guanyl-nucleotide exchange factor activity"/>
    <property type="evidence" value="ECO:0007669"/>
    <property type="project" value="UniProtKB-KW"/>
</dbReference>
<feature type="region of interest" description="Disordered" evidence="3">
    <location>
        <begin position="683"/>
        <end position="710"/>
    </location>
</feature>
<feature type="compositionally biased region" description="Low complexity" evidence="3">
    <location>
        <begin position="371"/>
        <end position="380"/>
    </location>
</feature>
<dbReference type="Pfam" id="PF00617">
    <property type="entry name" value="RasGEF"/>
    <property type="match status" value="1"/>
</dbReference>
<feature type="compositionally biased region" description="Polar residues" evidence="3">
    <location>
        <begin position="1139"/>
        <end position="1153"/>
    </location>
</feature>
<dbReference type="SMART" id="SM00229">
    <property type="entry name" value="RasGEFN"/>
    <property type="match status" value="1"/>
</dbReference>
<dbReference type="Gene3D" id="1.10.840.10">
    <property type="entry name" value="Ras guanine-nucleotide exchange factors catalytic domain"/>
    <property type="match status" value="1"/>
</dbReference>
<evidence type="ECO:0000259" key="4">
    <source>
        <dbReference type="PROSITE" id="PS50009"/>
    </source>
</evidence>
<feature type="compositionally biased region" description="Basic and acidic residues" evidence="3">
    <location>
        <begin position="381"/>
        <end position="393"/>
    </location>
</feature>
<feature type="region of interest" description="Disordered" evidence="3">
    <location>
        <begin position="1870"/>
        <end position="1946"/>
    </location>
</feature>
<dbReference type="InterPro" id="IPR009072">
    <property type="entry name" value="Histone-fold"/>
</dbReference>
<feature type="region of interest" description="Disordered" evidence="3">
    <location>
        <begin position="1756"/>
        <end position="1855"/>
    </location>
</feature>
<evidence type="ECO:0000256" key="1">
    <source>
        <dbReference type="ARBA" id="ARBA00022658"/>
    </source>
</evidence>
<proteinExistence type="predicted"/>
<feature type="compositionally biased region" description="Polar residues" evidence="3">
    <location>
        <begin position="1835"/>
        <end position="1855"/>
    </location>
</feature>
<dbReference type="STRING" id="46835.A0A504YUV2"/>
<feature type="region of interest" description="Disordered" evidence="3">
    <location>
        <begin position="936"/>
        <end position="991"/>
    </location>
</feature>
<feature type="domain" description="Ras-GEF" evidence="4">
    <location>
        <begin position="1420"/>
        <end position="1698"/>
    </location>
</feature>
<evidence type="ECO:0000256" key="2">
    <source>
        <dbReference type="PROSITE-ProRule" id="PRU00168"/>
    </source>
</evidence>
<dbReference type="Gene3D" id="1.10.20.10">
    <property type="entry name" value="Histone, subunit A"/>
    <property type="match status" value="1"/>
</dbReference>
<feature type="compositionally biased region" description="Polar residues" evidence="3">
    <location>
        <begin position="1970"/>
        <end position="1982"/>
    </location>
</feature>
<keyword evidence="7" id="KW-1185">Reference proteome</keyword>
<dbReference type="InterPro" id="IPR011993">
    <property type="entry name" value="PH-like_dom_sf"/>
</dbReference>
<dbReference type="SUPFAM" id="SSF48366">
    <property type="entry name" value="Ras GEF"/>
    <property type="match status" value="1"/>
</dbReference>
<keyword evidence="1 2" id="KW-0344">Guanine-nucleotide releasing factor</keyword>
<sequence length="2100" mass="230663">MSAVMYRHTSTVSLVSQSSVQLEAGLLVQCLNRYKENLEFGCERVLEALYSRTDRNNTTSLSYCAASSGKNSPNPVISTSPSRTGSQVVHSTACTNSRCLDPRARESLGQHLIEILATLVLPEPPQSIGEVDIRLSDGLPSIPDKLMPSESDAERYRNLAEKGRKKGLRLPVDKIYMALKEFNGRFSHSVCIYIVAVAEHIIGNFLQVAICYEEKALTENLIRASTIETLFILYRDRNRSRRKTFEHRLANRFPQDYDKCVGELDSFLHSSLEQMNLLLRVFREPVLTVSGLEQNEEDNVHLIFGSILDLYNNMRIFLDTVDAEEEDSYVTRVAKTSFASSISSTPVATTNTSTDSTAVLDTGTEPHSVISLDSPSPSSTSHHDSSSRMKSLEDASSDQSPSPMDAFRASVPQPIRILSGFQRHRLVGVCLLELAEDDSLHTFSQYATTVLDSLSRDRAWALCETESFVSALCRLSRTILHTASWNKMPGSPIRSCPSNALDLRLTDVHSVTCSRCRFWDSVMSTPRRRSTSSNAIRLVNGSQSSPSPSAFLSVANSGHRTHRSSHSSSVCNVPVGASECNFLVNAFKYLLPRLLLLPIFQFFYLHEMIETLHRSAYDDEESARLSEVLSMLRKTRLTLERDLSKQSWVCLHLARLISTGHLVGRYLPLYLDLLAGSTCPPSPISGSGSHTTPPSPTTNNSNGAFSSTEHPSCTTHNSSNCVQFCPNAAGSVNFGFSTASGYVSGYAQPGKAEEIERLLGGKDKLLAPNGSRLELGDFVMEGRLHLRTETKRSSAEHIAYLFTGLLVICKWQERCATLNPSLSQPSVLRVKHRIPLDSIHVTDMAPIVQPNLPLYVGNSGTVTSSAVGAAVLAAASAAACGMSAHLDDCSSFSSSGLNGSTVGHTGLVNVGLGASGGSGMYPYSLELEFIDLTQIPSTNPSQGSAHRVSGGSHTRHTSPLQKPHCPLTLPPTDLSRGDHTNGGTGNNGSTGCADPNCPSGLTVHHVWLSFRTQEEKADWMASLLSIQLHRLFLRYIRTLPKIEVPLRIPSPASYRFSQPDSPNNIVFETGIPLATTAHNSDVRGSLDSSEEDLGEDVCIPLETEDYMREPPTTTGNADMYNSANFNPPVDSEVRPESGSVATNSAHNPTQPYTNADMGENDSATLTAETNSDVLRRLASRTTLLAQQSPGQPPSSALTVGYPPQIHTATLDKIIERMTYPSYFDANLVNTFLLVYRRVTTPEVFLDLLIDRFRIPDPEFLPAELKLDTERGQLESPAQHMLKRFRSGYKKRVQARVIMVLSRWVRSSRYYQNDFLPRPDLCRRLSEFLATVQARHLQSAVRRIVQHLQNPSINATDAEVDVVSEVGVADSGDGIRCSTNFDISCPNTVSVRRAESFTDGSRLRLSTNAHKPLRLNLTLIHPYKLAEQVTLYEWELYRRIRFWEVDGRGRADHSTPNLDKSKAFSNHFRNWLVYAILSEPHPDDRVVSIQRVIDLMLIMEQMNNLQGSQEAKSALISAAVFRLRKSFQTIKKLRHYRQVVDRIRREATVGPKPQSTGLSVNSYSSLFGPGLPFATKASRAHERRIKDLEKRQASGEASNPCVPFIAAGVMTRLIHLDLRHSDTVRTESGVEMINCWKHRQLAEVVERYLAFQRVPYRFEVDPEIREMLEHLDPLGQAAVSSELEFERRMYELSESYEPRESDTSSETAANCTPAGEPERRMSKEAIQAANLLSAVPLKERMSLQSVFNFSVALSSSSSGSCSSRLFSPTCAAGSSGSRPSRKGFKSPQSVSPPAHSNVSRSQDRDMAGKMQRNKYQGISSTGPSIELTSGPVDTVVQPTNSDMVSSTGSHQHSMSDSQVFTVNRRLSPHHQTMHSIGTSGVSIGPSTTVGSDARNLTNNRTQPTTPGLHMEASPTAVGDPLPPPLPPRQSGQNSSGSSSAKFHKSPSPVPLLVTPSVFLSPRVSSPHHHNLNQNDNTGNSTTPPWLFMSDIVVDNPIYLPQTTSPPPPPLPPKSSVSCSRTTIRAANGSASSSPHSHQHILQAPSLDQQFLFGPDGNGCSRDLPPPLPPRQQVVSTSPTVPRVTSRPVSAPQNNGDPRVAY</sequence>
<comment type="caution">
    <text evidence="6">The sequence shown here is derived from an EMBL/GenBank/DDBJ whole genome shotgun (WGS) entry which is preliminary data.</text>
</comment>
<dbReference type="InterPro" id="IPR008937">
    <property type="entry name" value="Ras-like_GEF"/>
</dbReference>
<dbReference type="OrthoDB" id="546434at2759"/>
<dbReference type="SMART" id="SM00147">
    <property type="entry name" value="RasGEF"/>
    <property type="match status" value="1"/>
</dbReference>
<dbReference type="EMBL" id="SUNJ01007958">
    <property type="protein sequence ID" value="TPP61608.1"/>
    <property type="molecule type" value="Genomic_DNA"/>
</dbReference>
<reference evidence="6 7" key="1">
    <citation type="submission" date="2019-04" db="EMBL/GenBank/DDBJ databases">
        <title>Annotation for the trematode Fasciola gigantica.</title>
        <authorList>
            <person name="Choi Y.-J."/>
        </authorList>
    </citation>
    <scope>NUCLEOTIDE SEQUENCE [LARGE SCALE GENOMIC DNA]</scope>
    <source>
        <strain evidence="6">Uganda_cow_1</strain>
    </source>
</reference>
<dbReference type="CDD" id="cd06224">
    <property type="entry name" value="REM"/>
    <property type="match status" value="1"/>
</dbReference>
<organism evidence="6 7">
    <name type="scientific">Fasciola gigantica</name>
    <name type="common">Giant liver fluke</name>
    <dbReference type="NCBI Taxonomy" id="46835"/>
    <lineage>
        <taxon>Eukaryota</taxon>
        <taxon>Metazoa</taxon>
        <taxon>Spiralia</taxon>
        <taxon>Lophotrochozoa</taxon>
        <taxon>Platyhelminthes</taxon>
        <taxon>Trematoda</taxon>
        <taxon>Digenea</taxon>
        <taxon>Plagiorchiida</taxon>
        <taxon>Echinostomata</taxon>
        <taxon>Echinostomatoidea</taxon>
        <taxon>Fasciolidae</taxon>
        <taxon>Fasciola</taxon>
    </lineage>
</organism>
<feature type="region of interest" description="Disordered" evidence="3">
    <location>
        <begin position="1963"/>
        <end position="1982"/>
    </location>
</feature>
<feature type="region of interest" description="Disordered" evidence="3">
    <location>
        <begin position="366"/>
        <end position="407"/>
    </location>
</feature>
<dbReference type="GO" id="GO:0007265">
    <property type="term" value="P:Ras protein signal transduction"/>
    <property type="evidence" value="ECO:0007669"/>
    <property type="project" value="TreeGrafter"/>
</dbReference>
<dbReference type="PANTHER" id="PTHR23113:SF363">
    <property type="entry name" value="PROTEIN SON OF SEVENLESS"/>
    <property type="match status" value="1"/>
</dbReference>
<gene>
    <name evidence="6" type="ORF">FGIG_08492</name>
</gene>
<feature type="compositionally biased region" description="Pro residues" evidence="3">
    <location>
        <begin position="2002"/>
        <end position="2011"/>
    </location>
</feature>
<dbReference type="InterPro" id="IPR001895">
    <property type="entry name" value="RASGEF_cat_dom"/>
</dbReference>
<dbReference type="Pfam" id="PF00618">
    <property type="entry name" value="RasGEF_N"/>
    <property type="match status" value="1"/>
</dbReference>
<feature type="region of interest" description="Disordered" evidence="3">
    <location>
        <begin position="2050"/>
        <end position="2100"/>
    </location>
</feature>
<dbReference type="Gene3D" id="2.30.29.30">
    <property type="entry name" value="Pleckstrin-homology domain (PH domain)/Phosphotyrosine-binding domain (PTB)"/>
    <property type="match status" value="1"/>
</dbReference>
<dbReference type="InterPro" id="IPR036964">
    <property type="entry name" value="RASGEF_cat_dom_sf"/>
</dbReference>
<name>A0A504YUV2_FASGI</name>
<feature type="compositionally biased region" description="Low complexity" evidence="3">
    <location>
        <begin position="1928"/>
        <end position="1939"/>
    </location>
</feature>
<feature type="domain" description="N-terminal Ras-GEF" evidence="5">
    <location>
        <begin position="1201"/>
        <end position="1351"/>
    </location>
</feature>
<feature type="compositionally biased region" description="Low complexity" evidence="3">
    <location>
        <begin position="1756"/>
        <end position="1766"/>
    </location>
</feature>
<dbReference type="PROSITE" id="PS50009">
    <property type="entry name" value="RASGEF_CAT"/>
    <property type="match status" value="1"/>
</dbReference>
<evidence type="ECO:0000313" key="7">
    <source>
        <dbReference type="Proteomes" id="UP000316759"/>
    </source>
</evidence>
<dbReference type="PROSITE" id="PS50212">
    <property type="entry name" value="RASGEF_NTER"/>
    <property type="match status" value="1"/>
</dbReference>
<dbReference type="PANTHER" id="PTHR23113">
    <property type="entry name" value="GUANINE NUCLEOTIDE EXCHANGE FACTOR"/>
    <property type="match status" value="1"/>
</dbReference>
<feature type="compositionally biased region" description="Low complexity" evidence="3">
    <location>
        <begin position="683"/>
        <end position="703"/>
    </location>
</feature>
<feature type="region of interest" description="Disordered" evidence="3">
    <location>
        <begin position="1693"/>
        <end position="1719"/>
    </location>
</feature>
<feature type="compositionally biased region" description="Polar residues" evidence="3">
    <location>
        <begin position="1872"/>
        <end position="1904"/>
    </location>
</feature>
<protein>
    <submittedName>
        <fullName evidence="6">Putative ras GTP exchange factor son of sevenless</fullName>
    </submittedName>
</protein>
<evidence type="ECO:0000259" key="5">
    <source>
        <dbReference type="PROSITE" id="PS50212"/>
    </source>
</evidence>
<dbReference type="GO" id="GO:0005886">
    <property type="term" value="C:plasma membrane"/>
    <property type="evidence" value="ECO:0007669"/>
    <property type="project" value="TreeGrafter"/>
</dbReference>
<evidence type="ECO:0000256" key="3">
    <source>
        <dbReference type="SAM" id="MobiDB-lite"/>
    </source>
</evidence>
<feature type="compositionally biased region" description="Polar residues" evidence="3">
    <location>
        <begin position="1785"/>
        <end position="1799"/>
    </location>
</feature>
<dbReference type="InterPro" id="IPR000651">
    <property type="entry name" value="Ras-like_Gua-exchang_fac_N"/>
</dbReference>
<feature type="compositionally biased region" description="Polar residues" evidence="3">
    <location>
        <begin position="1812"/>
        <end position="1826"/>
    </location>
</feature>
<accession>A0A504YUV2</accession>